<dbReference type="SFLD" id="SFLDS00003">
    <property type="entry name" value="Haloacid_Dehalogenase"/>
    <property type="match status" value="1"/>
</dbReference>
<evidence type="ECO:0000313" key="2">
    <source>
        <dbReference type="Proteomes" id="UP000050331"/>
    </source>
</evidence>
<organism evidence="1 2">
    <name type="scientific">Lentibacillus amyloliquefaciens</name>
    <dbReference type="NCBI Taxonomy" id="1472767"/>
    <lineage>
        <taxon>Bacteria</taxon>
        <taxon>Bacillati</taxon>
        <taxon>Bacillota</taxon>
        <taxon>Bacilli</taxon>
        <taxon>Bacillales</taxon>
        <taxon>Bacillaceae</taxon>
        <taxon>Lentibacillus</taxon>
    </lineage>
</organism>
<sequence length="260" mass="29024">MTYKILFLDIDGTILKSDHTYSDATKQAISSVKKQGVEIFLATGRPLHEISELAEDLDIHSFIAYNGAFAIHQDKTIVDEPMPQRNIENFLDIAAKNGNELVMYTRNKNYFTTLNKPLISEFTDVFNLTQNELFTPEVANKILGATVINATPEQASLYEIASNLRLSPVHVNGAEDTYDILRTTVNKGHSVEQILHLLDIPREQAIAFGDGMNDREMLEAVEEGFAMGNSPEELFNFAKHKTATVAENGIFYGLKQLGLL</sequence>
<dbReference type="Pfam" id="PF08282">
    <property type="entry name" value="Hydrolase_3"/>
    <property type="match status" value="1"/>
</dbReference>
<dbReference type="SUPFAM" id="SSF56784">
    <property type="entry name" value="HAD-like"/>
    <property type="match status" value="1"/>
</dbReference>
<accession>A0A0U4F9L1</accession>
<dbReference type="GO" id="GO:0016791">
    <property type="term" value="F:phosphatase activity"/>
    <property type="evidence" value="ECO:0007669"/>
    <property type="project" value="TreeGrafter"/>
</dbReference>
<name>A0A0U4F9L1_9BACI</name>
<dbReference type="NCBIfam" id="TIGR01484">
    <property type="entry name" value="HAD-SF-IIB"/>
    <property type="match status" value="1"/>
</dbReference>
<proteinExistence type="predicted"/>
<dbReference type="InterPro" id="IPR036412">
    <property type="entry name" value="HAD-like_sf"/>
</dbReference>
<dbReference type="InterPro" id="IPR000150">
    <property type="entry name" value="Cof"/>
</dbReference>
<reference evidence="1 2" key="1">
    <citation type="submission" date="2016-01" db="EMBL/GenBank/DDBJ databases">
        <title>Complete genome sequence of strain Lentibacillus amyloliquefaciens LAM0015T isolated from saline sediment.</title>
        <authorList>
            <person name="Wang J.-L."/>
            <person name="He M.-X."/>
        </authorList>
    </citation>
    <scope>NUCLEOTIDE SEQUENCE [LARGE SCALE GENOMIC DNA]</scope>
    <source>
        <strain evidence="1 2">LAM0015</strain>
    </source>
</reference>
<evidence type="ECO:0000313" key="1">
    <source>
        <dbReference type="EMBL" id="ALX50294.1"/>
    </source>
</evidence>
<dbReference type="PROSITE" id="PS01229">
    <property type="entry name" value="COF_2"/>
    <property type="match status" value="1"/>
</dbReference>
<dbReference type="Gene3D" id="3.30.1240.10">
    <property type="match status" value="1"/>
</dbReference>
<dbReference type="KEGG" id="lao:AOX59_17945"/>
<keyword evidence="1" id="KW-0378">Hydrolase</keyword>
<dbReference type="Gene3D" id="3.40.50.1000">
    <property type="entry name" value="HAD superfamily/HAD-like"/>
    <property type="match status" value="1"/>
</dbReference>
<gene>
    <name evidence="1" type="ORF">AOX59_17945</name>
</gene>
<dbReference type="EMBL" id="CP013862">
    <property type="protein sequence ID" value="ALX50294.1"/>
    <property type="molecule type" value="Genomic_DNA"/>
</dbReference>
<dbReference type="STRING" id="1472767.AOX59_17945"/>
<dbReference type="NCBIfam" id="TIGR00099">
    <property type="entry name" value="Cof-subfamily"/>
    <property type="match status" value="1"/>
</dbReference>
<dbReference type="PANTHER" id="PTHR10000">
    <property type="entry name" value="PHOSPHOSERINE PHOSPHATASE"/>
    <property type="match status" value="1"/>
</dbReference>
<dbReference type="RefSeq" id="WP_068447652.1">
    <property type="nucleotide sequence ID" value="NZ_CP013862.1"/>
</dbReference>
<dbReference type="InterPro" id="IPR006379">
    <property type="entry name" value="HAD-SF_hydro_IIB"/>
</dbReference>
<dbReference type="PANTHER" id="PTHR10000:SF25">
    <property type="entry name" value="PHOSPHATASE YKRA-RELATED"/>
    <property type="match status" value="1"/>
</dbReference>
<dbReference type="GO" id="GO:0005829">
    <property type="term" value="C:cytosol"/>
    <property type="evidence" value="ECO:0007669"/>
    <property type="project" value="TreeGrafter"/>
</dbReference>
<dbReference type="OrthoDB" id="9810101at2"/>
<dbReference type="GO" id="GO:0000287">
    <property type="term" value="F:magnesium ion binding"/>
    <property type="evidence" value="ECO:0007669"/>
    <property type="project" value="TreeGrafter"/>
</dbReference>
<keyword evidence="2" id="KW-1185">Reference proteome</keyword>
<dbReference type="Proteomes" id="UP000050331">
    <property type="component" value="Chromosome"/>
</dbReference>
<dbReference type="SFLD" id="SFLDG01140">
    <property type="entry name" value="C2.B:_Phosphomannomutase_and_P"/>
    <property type="match status" value="1"/>
</dbReference>
<protein>
    <submittedName>
        <fullName evidence="1">Hydrolase</fullName>
    </submittedName>
</protein>
<dbReference type="AlphaFoldDB" id="A0A0U4F9L1"/>
<dbReference type="InterPro" id="IPR023214">
    <property type="entry name" value="HAD_sf"/>
</dbReference>